<protein>
    <submittedName>
        <fullName evidence="2">Secreted protein</fullName>
    </submittedName>
</protein>
<dbReference type="WBParaSite" id="Pan_g5817.t1">
    <property type="protein sequence ID" value="Pan_g5817.t1"/>
    <property type="gene ID" value="Pan_g5817"/>
</dbReference>
<reference evidence="1" key="1">
    <citation type="journal article" date="2013" name="Genetics">
        <title>The draft genome and transcriptome of Panagrellus redivivus are shaped by the harsh demands of a free-living lifestyle.</title>
        <authorList>
            <person name="Srinivasan J."/>
            <person name="Dillman A.R."/>
            <person name="Macchietto M.G."/>
            <person name="Heikkinen L."/>
            <person name="Lakso M."/>
            <person name="Fracchia K.M."/>
            <person name="Antoshechkin I."/>
            <person name="Mortazavi A."/>
            <person name="Wong G."/>
            <person name="Sternberg P.W."/>
        </authorList>
    </citation>
    <scope>NUCLEOTIDE SEQUENCE [LARGE SCALE GENOMIC DNA]</scope>
    <source>
        <strain evidence="1">MT8872</strain>
    </source>
</reference>
<keyword evidence="1" id="KW-1185">Reference proteome</keyword>
<sequence>MKHTFLSLSRFTQSSVTTILSGYLGICMFVSPNSTLAFPLTFAVATEAFFVFTSEGSSQVSEKPEEGLSLSVCLEGPYFGCREQRRQATQTECVAI</sequence>
<dbReference type="Proteomes" id="UP000492821">
    <property type="component" value="Unassembled WGS sequence"/>
</dbReference>
<evidence type="ECO:0000313" key="2">
    <source>
        <dbReference type="WBParaSite" id="Pan_g5817.t1"/>
    </source>
</evidence>
<accession>A0A7E4W0N0</accession>
<proteinExistence type="predicted"/>
<name>A0A7E4W0N0_PANRE</name>
<organism evidence="1 2">
    <name type="scientific">Panagrellus redivivus</name>
    <name type="common">Microworm</name>
    <dbReference type="NCBI Taxonomy" id="6233"/>
    <lineage>
        <taxon>Eukaryota</taxon>
        <taxon>Metazoa</taxon>
        <taxon>Ecdysozoa</taxon>
        <taxon>Nematoda</taxon>
        <taxon>Chromadorea</taxon>
        <taxon>Rhabditida</taxon>
        <taxon>Tylenchina</taxon>
        <taxon>Panagrolaimomorpha</taxon>
        <taxon>Panagrolaimoidea</taxon>
        <taxon>Panagrolaimidae</taxon>
        <taxon>Panagrellus</taxon>
    </lineage>
</organism>
<dbReference type="AlphaFoldDB" id="A0A7E4W0N0"/>
<evidence type="ECO:0000313" key="1">
    <source>
        <dbReference type="Proteomes" id="UP000492821"/>
    </source>
</evidence>
<reference evidence="2" key="2">
    <citation type="submission" date="2020-10" db="UniProtKB">
        <authorList>
            <consortium name="WormBaseParasite"/>
        </authorList>
    </citation>
    <scope>IDENTIFICATION</scope>
</reference>